<evidence type="ECO:0000313" key="3">
    <source>
        <dbReference type="Proteomes" id="UP000656881"/>
    </source>
</evidence>
<reference evidence="3" key="1">
    <citation type="journal article" date="2019" name="Int. J. Syst. Evol. Microbiol.">
        <title>The Global Catalogue of Microorganisms (GCM) 10K type strain sequencing project: providing services to taxonomists for standard genome sequencing and annotation.</title>
        <authorList>
            <consortium name="The Broad Institute Genomics Platform"/>
            <consortium name="The Broad Institute Genome Sequencing Center for Infectious Disease"/>
            <person name="Wu L."/>
            <person name="Ma J."/>
        </authorList>
    </citation>
    <scope>NUCLEOTIDE SEQUENCE [LARGE SCALE GENOMIC DNA]</scope>
    <source>
        <strain evidence="3">CGMCC 4.7349</strain>
    </source>
</reference>
<dbReference type="EMBL" id="BMNG01000004">
    <property type="protein sequence ID" value="GGO40370.1"/>
    <property type="molecule type" value="Genomic_DNA"/>
</dbReference>
<evidence type="ECO:0000259" key="1">
    <source>
        <dbReference type="Pfam" id="PF04073"/>
    </source>
</evidence>
<proteinExistence type="predicted"/>
<evidence type="ECO:0000313" key="2">
    <source>
        <dbReference type="EMBL" id="GGO40370.1"/>
    </source>
</evidence>
<dbReference type="PANTHER" id="PTHR30411">
    <property type="entry name" value="CYTOPLASMIC PROTEIN"/>
    <property type="match status" value="1"/>
</dbReference>
<sequence>MIDLFDHRAGDAWPARREAQVTEHAQYTKLIGLLEERGAEYRVIEHAPEGATEAVSALRGNELAQAAKCIVVMVKLDKKTKRYVLAVVPGDRRVDLNALKALLGGVYAGFATQEVAERLSGSVSGTILPFSFDPDLELVVDPALLAHGELFFNAARLDRSLALRTADYREIAQPRLEAISQ</sequence>
<dbReference type="InterPro" id="IPR036754">
    <property type="entry name" value="YbaK/aa-tRNA-synt-asso_dom_sf"/>
</dbReference>
<feature type="domain" description="YbaK/aminoacyl-tRNA synthetase-associated" evidence="1">
    <location>
        <begin position="51"/>
        <end position="170"/>
    </location>
</feature>
<protein>
    <recommendedName>
        <fullName evidence="1">YbaK/aminoacyl-tRNA synthetase-associated domain-containing protein</fullName>
    </recommendedName>
</protein>
<dbReference type="SUPFAM" id="SSF55826">
    <property type="entry name" value="YbaK/ProRS associated domain"/>
    <property type="match status" value="1"/>
</dbReference>
<organism evidence="2 3">
    <name type="scientific">Streptomyces lasiicapitis</name>
    <dbReference type="NCBI Taxonomy" id="1923961"/>
    <lineage>
        <taxon>Bacteria</taxon>
        <taxon>Bacillati</taxon>
        <taxon>Actinomycetota</taxon>
        <taxon>Actinomycetes</taxon>
        <taxon>Kitasatosporales</taxon>
        <taxon>Streptomycetaceae</taxon>
        <taxon>Streptomyces</taxon>
    </lineage>
</organism>
<dbReference type="Gene3D" id="3.90.960.10">
    <property type="entry name" value="YbaK/aminoacyl-tRNA synthetase-associated domain"/>
    <property type="match status" value="1"/>
</dbReference>
<gene>
    <name evidence="2" type="ORF">GCM10012286_18260</name>
</gene>
<accession>A0ABQ2LMS6</accession>
<keyword evidence="3" id="KW-1185">Reference proteome</keyword>
<dbReference type="Pfam" id="PF04073">
    <property type="entry name" value="tRNA_edit"/>
    <property type="match status" value="1"/>
</dbReference>
<name>A0ABQ2LMS6_9ACTN</name>
<dbReference type="PANTHER" id="PTHR30411:SF9">
    <property type="entry name" value="MULTIFUNCTIONAL SER_THR-TRNA DEACYLASE PROXP-Y"/>
    <property type="match status" value="1"/>
</dbReference>
<dbReference type="InterPro" id="IPR007214">
    <property type="entry name" value="YbaK/aa-tRNA-synth-assoc-dom"/>
</dbReference>
<dbReference type="Proteomes" id="UP000656881">
    <property type="component" value="Unassembled WGS sequence"/>
</dbReference>
<comment type="caution">
    <text evidence="2">The sequence shown here is derived from an EMBL/GenBank/DDBJ whole genome shotgun (WGS) entry which is preliminary data.</text>
</comment>